<dbReference type="SUPFAM" id="SSF56112">
    <property type="entry name" value="Protein kinase-like (PK-like)"/>
    <property type="match status" value="1"/>
</dbReference>
<dbReference type="PANTHER" id="PTHR10566:SF113">
    <property type="entry name" value="PROTEIN ACTIVITY OF BC1 COMPLEX KINASE 7, CHLOROPLASTIC"/>
    <property type="match status" value="1"/>
</dbReference>
<proteinExistence type="inferred from homology"/>
<comment type="caution">
    <text evidence="4">The sequence shown here is derived from an EMBL/GenBank/DDBJ whole genome shotgun (WGS) entry which is preliminary data.</text>
</comment>
<feature type="transmembrane region" description="Helical" evidence="2">
    <location>
        <begin position="480"/>
        <end position="498"/>
    </location>
</feature>
<keyword evidence="2" id="KW-1133">Transmembrane helix</keyword>
<evidence type="ECO:0000259" key="3">
    <source>
        <dbReference type="Pfam" id="PF03109"/>
    </source>
</evidence>
<dbReference type="EMBL" id="JACXSI010000001">
    <property type="protein sequence ID" value="MBD3106962.1"/>
    <property type="molecule type" value="Genomic_DNA"/>
</dbReference>
<evidence type="ECO:0000313" key="4">
    <source>
        <dbReference type="EMBL" id="MBD3106962.1"/>
    </source>
</evidence>
<dbReference type="CDD" id="cd05121">
    <property type="entry name" value="ABC1_ADCK3-like"/>
    <property type="match status" value="1"/>
</dbReference>
<name>A0A927CUI2_9BACI</name>
<accession>A0A927CUI2</accession>
<dbReference type="Pfam" id="PF03109">
    <property type="entry name" value="ABC1"/>
    <property type="match status" value="1"/>
</dbReference>
<sequence>MRKRKQQNNHNQDEKTSVRLREIVEVLRRHSIIHGVTPEKLRLILEDLGPTYVKIGQIMSMRSDVLPQKYCDELMKLRADVKPIEFSEVVKLIENEYGTPIKEVFPEIEEKPLGSASMAQVHVVKLKDGRKAVAKVQRPNIEETMAQDIALMRKAAKLFEIIDLSGDVIDFNSVIEEMWVVSKQEMDFLLEAKNCHELAQLNADIAYVAFPEIIDPLTTAKILVMEYVDGIQIDHVQELTDLGYDMNEIGEKLAENYIKQVLDDGFFHADPHPGNVWIRDGKIVWLDLGMVGRLSNHDRQLFKNAVVAIVNNDIFEVKNVLLSLGTVKGKINHSLLYDDVEELITKYANLELGNIDLGQLFEELLDLCNRHNIRTPARITMLARGVVTIEGVLSACSPNVNFMQLAKSHLTEHYMENLNLASELKKSGKNLYTMTKKAIDVPGQLSDLLKMATKGQMKMNLDVTGAEEPIKQIDHMLDKLIICIIASSLLIGSSLISTTNMRPQILDIPLFGILGFLGSAVLGCWLLFGILRRWRKGS</sequence>
<feature type="transmembrane region" description="Helical" evidence="2">
    <location>
        <begin position="510"/>
        <end position="531"/>
    </location>
</feature>
<evidence type="ECO:0000256" key="1">
    <source>
        <dbReference type="ARBA" id="ARBA00009670"/>
    </source>
</evidence>
<dbReference type="Proteomes" id="UP000602076">
    <property type="component" value="Unassembled WGS sequence"/>
</dbReference>
<dbReference type="RefSeq" id="WP_190996498.1">
    <property type="nucleotide sequence ID" value="NZ_JACXSI010000001.1"/>
</dbReference>
<evidence type="ECO:0000256" key="2">
    <source>
        <dbReference type="SAM" id="Phobius"/>
    </source>
</evidence>
<dbReference type="InterPro" id="IPR050154">
    <property type="entry name" value="UbiB_kinase"/>
</dbReference>
<dbReference type="InterPro" id="IPR004147">
    <property type="entry name" value="ABC1_dom"/>
</dbReference>
<dbReference type="AlphaFoldDB" id="A0A927CUI2"/>
<dbReference type="InterPro" id="IPR011009">
    <property type="entry name" value="Kinase-like_dom_sf"/>
</dbReference>
<protein>
    <submittedName>
        <fullName evidence="4">AarF/ABC1/UbiB kinase family protein</fullName>
    </submittedName>
</protein>
<gene>
    <name evidence="4" type="ORF">IEO70_01035</name>
</gene>
<keyword evidence="4" id="KW-0808">Transferase</keyword>
<comment type="similarity">
    <text evidence="1">Belongs to the protein kinase superfamily. ADCK protein kinase family.</text>
</comment>
<keyword evidence="2" id="KW-0472">Membrane</keyword>
<reference evidence="4" key="1">
    <citation type="submission" date="2020-09" db="EMBL/GenBank/DDBJ databases">
        <title>Bacillus faecalis sp. nov., a moderately halophilic bacterium isolated from cow faeces.</title>
        <authorList>
            <person name="Jiang L."/>
            <person name="Lee J."/>
        </authorList>
    </citation>
    <scope>NUCLEOTIDE SEQUENCE</scope>
    <source>
        <strain evidence="4">AGMB 02131</strain>
    </source>
</reference>
<keyword evidence="4" id="KW-0418">Kinase</keyword>
<keyword evidence="2" id="KW-0812">Transmembrane</keyword>
<keyword evidence="5" id="KW-1185">Reference proteome</keyword>
<organism evidence="4 5">
    <name type="scientific">Peribacillus faecalis</name>
    <dbReference type="NCBI Taxonomy" id="2772559"/>
    <lineage>
        <taxon>Bacteria</taxon>
        <taxon>Bacillati</taxon>
        <taxon>Bacillota</taxon>
        <taxon>Bacilli</taxon>
        <taxon>Bacillales</taxon>
        <taxon>Bacillaceae</taxon>
        <taxon>Peribacillus</taxon>
    </lineage>
</organism>
<feature type="domain" description="ABC1 atypical kinase-like" evidence="3">
    <location>
        <begin position="77"/>
        <end position="320"/>
    </location>
</feature>
<evidence type="ECO:0000313" key="5">
    <source>
        <dbReference type="Proteomes" id="UP000602076"/>
    </source>
</evidence>
<dbReference type="PANTHER" id="PTHR10566">
    <property type="entry name" value="CHAPERONE-ACTIVITY OF BC1 COMPLEX CABC1 -RELATED"/>
    <property type="match status" value="1"/>
</dbReference>
<dbReference type="GO" id="GO:0016301">
    <property type="term" value="F:kinase activity"/>
    <property type="evidence" value="ECO:0007669"/>
    <property type="project" value="UniProtKB-KW"/>
</dbReference>